<evidence type="ECO:0000256" key="1">
    <source>
        <dbReference type="SAM" id="MobiDB-lite"/>
    </source>
</evidence>
<name>A0ABP6C9K2_9ACTN</name>
<accession>A0ABP6C9K2</accession>
<sequence length="193" mass="19841">MEGTDPVNKKLAAALSGGAALVLALTGCSDDSGKKTDDWAKKVCDEVKPQVTKIQQANSSIDQASEQKQSSEEVKKTDSAAFQKISGAYKSLAGAVDGAGAPPVDGGEKLQKDAVKELKSLSTQYAGLKTTVDKLDTKDQSKFAEGLKGVASKLDTLGKSGDKALSKLQSGELGKSMANQQGCKKPSGSSTGS</sequence>
<evidence type="ECO:0008006" key="4">
    <source>
        <dbReference type="Google" id="ProtNLM"/>
    </source>
</evidence>
<dbReference type="EMBL" id="BAAARJ010000005">
    <property type="protein sequence ID" value="GAA2606093.1"/>
    <property type="molecule type" value="Genomic_DNA"/>
</dbReference>
<comment type="caution">
    <text evidence="2">The sequence shown here is derived from an EMBL/GenBank/DDBJ whole genome shotgun (WGS) entry which is preliminary data.</text>
</comment>
<proteinExistence type="predicted"/>
<evidence type="ECO:0000313" key="3">
    <source>
        <dbReference type="Proteomes" id="UP001501447"/>
    </source>
</evidence>
<feature type="compositionally biased region" description="Polar residues" evidence="1">
    <location>
        <begin position="177"/>
        <end position="193"/>
    </location>
</feature>
<feature type="region of interest" description="Disordered" evidence="1">
    <location>
        <begin position="167"/>
        <end position="193"/>
    </location>
</feature>
<keyword evidence="3" id="KW-1185">Reference proteome</keyword>
<dbReference type="Proteomes" id="UP001501447">
    <property type="component" value="Unassembled WGS sequence"/>
</dbReference>
<protein>
    <recommendedName>
        <fullName evidence="4">Small secreted protein</fullName>
    </recommendedName>
</protein>
<feature type="compositionally biased region" description="Polar residues" evidence="1">
    <location>
        <begin position="55"/>
        <end position="68"/>
    </location>
</feature>
<gene>
    <name evidence="2" type="ORF">GCM10009863_19490</name>
</gene>
<evidence type="ECO:0000313" key="2">
    <source>
        <dbReference type="EMBL" id="GAA2606093.1"/>
    </source>
</evidence>
<organism evidence="2 3">
    <name type="scientific">Streptomyces axinellae</name>
    <dbReference type="NCBI Taxonomy" id="552788"/>
    <lineage>
        <taxon>Bacteria</taxon>
        <taxon>Bacillati</taxon>
        <taxon>Actinomycetota</taxon>
        <taxon>Actinomycetes</taxon>
        <taxon>Kitasatosporales</taxon>
        <taxon>Streptomycetaceae</taxon>
        <taxon>Streptomyces</taxon>
    </lineage>
</organism>
<feature type="region of interest" description="Disordered" evidence="1">
    <location>
        <begin position="55"/>
        <end position="76"/>
    </location>
</feature>
<reference evidence="3" key="1">
    <citation type="journal article" date="2019" name="Int. J. Syst. Evol. Microbiol.">
        <title>The Global Catalogue of Microorganisms (GCM) 10K type strain sequencing project: providing services to taxonomists for standard genome sequencing and annotation.</title>
        <authorList>
            <consortium name="The Broad Institute Genomics Platform"/>
            <consortium name="The Broad Institute Genome Sequencing Center for Infectious Disease"/>
            <person name="Wu L."/>
            <person name="Ma J."/>
        </authorList>
    </citation>
    <scope>NUCLEOTIDE SEQUENCE [LARGE SCALE GENOMIC DNA]</scope>
    <source>
        <strain evidence="3">JCM 16373</strain>
    </source>
</reference>